<evidence type="ECO:0000313" key="3">
    <source>
        <dbReference type="Proteomes" id="UP000824133"/>
    </source>
</evidence>
<reference evidence="2" key="1">
    <citation type="journal article" date="2021" name="PeerJ">
        <title>Extensive microbial diversity within the chicken gut microbiome revealed by metagenomics and culture.</title>
        <authorList>
            <person name="Gilroy R."/>
            <person name="Ravi A."/>
            <person name="Getino M."/>
            <person name="Pursley I."/>
            <person name="Horton D.L."/>
            <person name="Alikhan N.F."/>
            <person name="Baker D."/>
            <person name="Gharbi K."/>
            <person name="Hall N."/>
            <person name="Watson M."/>
            <person name="Adriaenssens E.M."/>
            <person name="Foster-Nyarko E."/>
            <person name="Jarju S."/>
            <person name="Secka A."/>
            <person name="Antonio M."/>
            <person name="Oren A."/>
            <person name="Chaudhuri R.R."/>
            <person name="La Ragione R."/>
            <person name="Hildebrand F."/>
            <person name="Pallen M.J."/>
        </authorList>
    </citation>
    <scope>NUCLEOTIDE SEQUENCE</scope>
    <source>
        <strain evidence="2">ChiHjej10B9-743</strain>
    </source>
</reference>
<proteinExistence type="predicted"/>
<keyword evidence="1" id="KW-0472">Membrane</keyword>
<feature type="transmembrane region" description="Helical" evidence="1">
    <location>
        <begin position="315"/>
        <end position="335"/>
    </location>
</feature>
<name>A0A9D1ZAN4_9ACTN</name>
<dbReference type="Proteomes" id="UP000824133">
    <property type="component" value="Unassembled WGS sequence"/>
</dbReference>
<keyword evidence="1" id="KW-0812">Transmembrane</keyword>
<gene>
    <name evidence="2" type="ORF">IAA42_02155</name>
</gene>
<dbReference type="EMBL" id="DXCP01000015">
    <property type="protein sequence ID" value="HIY79225.1"/>
    <property type="molecule type" value="Genomic_DNA"/>
</dbReference>
<sequence>MCGNVGLLARLELRHARSDLRFLLFAAGADIDEDRGFLERTYQLYLAVLFAFALVLSWAQVIDLVEGIHDALGALAGSVAFALLAYLPAVLLVCWAIAGLRETPLRLTLPDISWLAREVRPEEILAVRLVRIVALWLFAGALGGHVLGVLAGAYEPLAWAAFFAVLTLTTRLAALACALVRSAARRRLRLPVTIAAGIAAVLLAVLMALVTPTLAFLMGLLFVPLALVADVLFVAFSLVLAAHANMAFVVDDNELYAARKSLSFLAFVNAGTYKEACRRRRFARRRKARRTWRFARGGAAHVSHALLSLVRRPSLLLGALTWGGALVPIGALLIAEGSNVGVLLVWLLSVALALREPLPLAHVFREDCTNRLVRPLLPQGALSLLLLDSLPLLVASLVSSALVLAALTDVLGTNMVPSVLLAWAMLLTLVFAAAFDDPQRVRSVGSFQLTAFACGVLCVFVVGLVGLLGVIPALVCAVATDALLAWSLR</sequence>
<reference evidence="2" key="2">
    <citation type="submission" date="2021-04" db="EMBL/GenBank/DDBJ databases">
        <authorList>
            <person name="Gilroy R."/>
        </authorList>
    </citation>
    <scope>NUCLEOTIDE SEQUENCE</scope>
    <source>
        <strain evidence="2">ChiHjej10B9-743</strain>
    </source>
</reference>
<keyword evidence="1" id="KW-1133">Transmembrane helix</keyword>
<organism evidence="2 3">
    <name type="scientific">Candidatus Olsenella excrementavium</name>
    <dbReference type="NCBI Taxonomy" id="2838709"/>
    <lineage>
        <taxon>Bacteria</taxon>
        <taxon>Bacillati</taxon>
        <taxon>Actinomycetota</taxon>
        <taxon>Coriobacteriia</taxon>
        <taxon>Coriobacteriales</taxon>
        <taxon>Atopobiaceae</taxon>
        <taxon>Olsenella</taxon>
    </lineage>
</organism>
<feature type="transmembrane region" description="Helical" evidence="1">
    <location>
        <begin position="129"/>
        <end position="151"/>
    </location>
</feature>
<evidence type="ECO:0000256" key="1">
    <source>
        <dbReference type="SAM" id="Phobius"/>
    </source>
</evidence>
<comment type="caution">
    <text evidence="2">The sequence shown here is derived from an EMBL/GenBank/DDBJ whole genome shotgun (WGS) entry which is preliminary data.</text>
</comment>
<feature type="transmembrane region" description="Helical" evidence="1">
    <location>
        <begin position="341"/>
        <end position="364"/>
    </location>
</feature>
<dbReference type="AlphaFoldDB" id="A0A9D1ZAN4"/>
<feature type="transmembrane region" description="Helical" evidence="1">
    <location>
        <begin position="385"/>
        <end position="408"/>
    </location>
</feature>
<feature type="transmembrane region" description="Helical" evidence="1">
    <location>
        <begin position="414"/>
        <end position="435"/>
    </location>
</feature>
<feature type="transmembrane region" description="Helical" evidence="1">
    <location>
        <begin position="157"/>
        <end position="180"/>
    </location>
</feature>
<evidence type="ECO:0000313" key="2">
    <source>
        <dbReference type="EMBL" id="HIY79225.1"/>
    </source>
</evidence>
<feature type="transmembrane region" description="Helical" evidence="1">
    <location>
        <begin position="192"/>
        <end position="210"/>
    </location>
</feature>
<feature type="transmembrane region" description="Helical" evidence="1">
    <location>
        <begin position="216"/>
        <end position="241"/>
    </location>
</feature>
<accession>A0A9D1ZAN4</accession>
<feature type="transmembrane region" description="Helical" evidence="1">
    <location>
        <begin position="44"/>
        <end position="62"/>
    </location>
</feature>
<protein>
    <submittedName>
        <fullName evidence="2">Uncharacterized protein</fullName>
    </submittedName>
</protein>
<feature type="transmembrane region" description="Helical" evidence="1">
    <location>
        <begin position="74"/>
        <end position="98"/>
    </location>
</feature>